<keyword evidence="1" id="KW-0472">Membrane</keyword>
<keyword evidence="4" id="KW-1185">Reference proteome</keyword>
<dbReference type="Proteomes" id="UP001152797">
    <property type="component" value="Unassembled WGS sequence"/>
</dbReference>
<accession>A0A9P1GRA6</accession>
<evidence type="ECO:0000313" key="2">
    <source>
        <dbReference type="EMBL" id="CAI4019578.1"/>
    </source>
</evidence>
<evidence type="ECO:0000313" key="4">
    <source>
        <dbReference type="Proteomes" id="UP001152797"/>
    </source>
</evidence>
<keyword evidence="1" id="KW-1133">Transmembrane helix</keyword>
<proteinExistence type="predicted"/>
<dbReference type="EMBL" id="CAMXCT010006758">
    <property type="protein sequence ID" value="CAI4019578.1"/>
    <property type="molecule type" value="Genomic_DNA"/>
</dbReference>
<feature type="transmembrane region" description="Helical" evidence="1">
    <location>
        <begin position="263"/>
        <end position="282"/>
    </location>
</feature>
<protein>
    <submittedName>
        <fullName evidence="2">Uncharacterized protein</fullName>
    </submittedName>
</protein>
<evidence type="ECO:0000256" key="1">
    <source>
        <dbReference type="SAM" id="Phobius"/>
    </source>
</evidence>
<dbReference type="OrthoDB" id="2156279at2759"/>
<reference evidence="3 4" key="2">
    <citation type="submission" date="2024-05" db="EMBL/GenBank/DDBJ databases">
        <authorList>
            <person name="Chen Y."/>
            <person name="Shah S."/>
            <person name="Dougan E. K."/>
            <person name="Thang M."/>
            <person name="Chan C."/>
        </authorList>
    </citation>
    <scope>NUCLEOTIDE SEQUENCE [LARGE SCALE GENOMIC DNA]</scope>
</reference>
<keyword evidence="1" id="KW-0812">Transmembrane</keyword>
<feature type="transmembrane region" description="Helical" evidence="1">
    <location>
        <begin position="30"/>
        <end position="47"/>
    </location>
</feature>
<feature type="transmembrane region" description="Helical" evidence="1">
    <location>
        <begin position="169"/>
        <end position="189"/>
    </location>
</feature>
<dbReference type="AlphaFoldDB" id="A0A9P1GRA6"/>
<dbReference type="EMBL" id="CAMXCT020006758">
    <property type="protein sequence ID" value="CAL1172953.1"/>
    <property type="molecule type" value="Genomic_DNA"/>
</dbReference>
<sequence length="327" mass="37763">MIFGAAEILMKVVKAQIHLWFAPRFQVHRVTGLIFLLQFFAAFYLYIFNYEHYLKTPLVWTLGMTGFLQSVTASCTFTFMPNIADPGFIAMSDKAPLSYKFIVENSFFSMLLAFQYCYMDNKIFEMIRAVPPIEILFVFLPYYIRPLWPTTRIRTALENAKNKSEKNRFFYHASTYIVKVFYSFAKHYIGFFLNYIRFLGRITPEDQKTIHGILITSSYMTTIALFLHTLKFKGWLGPRTATVAYEGAYLITAWFYWQFLGTIAANLDLALLCFIGMVLNFAPKGIWHAYQAFVLAYLWHARASATSMPVSTLPPLLSLPAMIMGQA</sequence>
<feature type="transmembrane region" description="Helical" evidence="1">
    <location>
        <begin position="59"/>
        <end position="80"/>
    </location>
</feature>
<feature type="transmembrane region" description="Helical" evidence="1">
    <location>
        <begin position="209"/>
        <end position="228"/>
    </location>
</feature>
<dbReference type="EMBL" id="CAMXCT030006758">
    <property type="protein sequence ID" value="CAL4806890.1"/>
    <property type="molecule type" value="Genomic_DNA"/>
</dbReference>
<feature type="transmembrane region" description="Helical" evidence="1">
    <location>
        <begin position="240"/>
        <end position="257"/>
    </location>
</feature>
<feature type="transmembrane region" description="Helical" evidence="1">
    <location>
        <begin position="101"/>
        <end position="118"/>
    </location>
</feature>
<comment type="caution">
    <text evidence="2">The sequence shown here is derived from an EMBL/GenBank/DDBJ whole genome shotgun (WGS) entry which is preliminary data.</text>
</comment>
<evidence type="ECO:0000313" key="3">
    <source>
        <dbReference type="EMBL" id="CAL4806890.1"/>
    </source>
</evidence>
<name>A0A9P1GRA6_9DINO</name>
<gene>
    <name evidence="2" type="ORF">C1SCF055_LOCUS44072</name>
</gene>
<organism evidence="2">
    <name type="scientific">Cladocopium goreaui</name>
    <dbReference type="NCBI Taxonomy" id="2562237"/>
    <lineage>
        <taxon>Eukaryota</taxon>
        <taxon>Sar</taxon>
        <taxon>Alveolata</taxon>
        <taxon>Dinophyceae</taxon>
        <taxon>Suessiales</taxon>
        <taxon>Symbiodiniaceae</taxon>
        <taxon>Cladocopium</taxon>
    </lineage>
</organism>
<reference evidence="2" key="1">
    <citation type="submission" date="2022-10" db="EMBL/GenBank/DDBJ databases">
        <authorList>
            <person name="Chen Y."/>
            <person name="Dougan E. K."/>
            <person name="Chan C."/>
            <person name="Rhodes N."/>
            <person name="Thang M."/>
        </authorList>
    </citation>
    <scope>NUCLEOTIDE SEQUENCE</scope>
</reference>